<accession>D3SZ65</accession>
<dbReference type="HOGENOM" id="CLU_2140268_0_0_2"/>
<dbReference type="eggNOG" id="arCOG06278">
    <property type="taxonomic scope" value="Archaea"/>
</dbReference>
<dbReference type="PATRIC" id="fig|547559.17.peg.1340"/>
<dbReference type="Pfam" id="PF24351">
    <property type="entry name" value="DUF7511"/>
    <property type="match status" value="1"/>
</dbReference>
<reference evidence="3" key="4">
    <citation type="submission" date="2016-09" db="EMBL/GenBank/DDBJ databases">
        <authorList>
            <person name="Pfeiffer F."/>
        </authorList>
    </citation>
    <scope>NUCLEOTIDE SEQUENCE</scope>
    <source>
        <strain evidence="3">ATCC 43099</strain>
    </source>
</reference>
<evidence type="ECO:0000259" key="2">
    <source>
        <dbReference type="Pfam" id="PF24351"/>
    </source>
</evidence>
<dbReference type="InterPro" id="IPR055933">
    <property type="entry name" value="DUF7511"/>
</dbReference>
<dbReference type="AlphaFoldDB" id="D3SZ65"/>
<dbReference type="GeneID" id="8825557"/>
<evidence type="ECO:0000313" key="4">
    <source>
        <dbReference type="EMBL" id="ELY31030.1"/>
    </source>
</evidence>
<gene>
    <name evidence="3" type="ordered locus">Nmag_2701</name>
    <name evidence="4" type="ORF">C500_06896</name>
</gene>
<reference evidence="4 6" key="3">
    <citation type="journal article" date="2014" name="PLoS Genet.">
        <title>Phylogenetically driven sequencing of extremely halophilic archaea reveals strategies for static and dynamic osmo-response.</title>
        <authorList>
            <person name="Becker E.A."/>
            <person name="Seitzer P.M."/>
            <person name="Tritt A."/>
            <person name="Larsen D."/>
            <person name="Krusor M."/>
            <person name="Yao A.I."/>
            <person name="Wu D."/>
            <person name="Madern D."/>
            <person name="Eisen J.A."/>
            <person name="Darling A.E."/>
            <person name="Facciotti M.T."/>
        </authorList>
    </citation>
    <scope>NUCLEOTIDE SEQUENCE [LARGE SCALE GENOMIC DNA]</scope>
    <source>
        <strain evidence="6">ATCC 43099 / DSM 3394 / CCM 3739 / CIP 104546 / IAM 13178 / JCM 8861 / NBRC 102185 / NCIMB 2190 / MS3</strain>
        <strain evidence="4">MS-3</strain>
    </source>
</reference>
<dbReference type="Proteomes" id="UP000001879">
    <property type="component" value="Chromosome"/>
</dbReference>
<feature type="region of interest" description="Disordered" evidence="1">
    <location>
        <begin position="1"/>
        <end position="68"/>
    </location>
</feature>
<evidence type="ECO:0000313" key="6">
    <source>
        <dbReference type="Proteomes" id="UP000011543"/>
    </source>
</evidence>
<evidence type="ECO:0000313" key="5">
    <source>
        <dbReference type="Proteomes" id="UP000001879"/>
    </source>
</evidence>
<feature type="domain" description="DUF7511" evidence="2">
    <location>
        <begin position="66"/>
        <end position="112"/>
    </location>
</feature>
<dbReference type="Proteomes" id="UP000011543">
    <property type="component" value="Unassembled WGS sequence"/>
</dbReference>
<dbReference type="EMBL" id="AOHS01000028">
    <property type="protein sequence ID" value="ELY31030.1"/>
    <property type="molecule type" value="Genomic_DNA"/>
</dbReference>
<dbReference type="OrthoDB" id="186853at2157"/>
<feature type="compositionally biased region" description="Basic and acidic residues" evidence="1">
    <location>
        <begin position="48"/>
        <end position="68"/>
    </location>
</feature>
<organism evidence="3 5">
    <name type="scientific">Natrialba magadii (strain ATCC 43099 / DSM 3394 / CCM 3739 / CIP 104546 / IAM 13178 / JCM 8861 / NBRC 102185 / NCIMB 2190 / MS3)</name>
    <name type="common">Natronobacterium magadii</name>
    <dbReference type="NCBI Taxonomy" id="547559"/>
    <lineage>
        <taxon>Archaea</taxon>
        <taxon>Methanobacteriati</taxon>
        <taxon>Methanobacteriota</taxon>
        <taxon>Stenosarchaea group</taxon>
        <taxon>Halobacteria</taxon>
        <taxon>Halobacteriales</taxon>
        <taxon>Natrialbaceae</taxon>
        <taxon>Natrialba</taxon>
    </lineage>
</organism>
<evidence type="ECO:0000256" key="1">
    <source>
        <dbReference type="SAM" id="MobiDB-lite"/>
    </source>
</evidence>
<dbReference type="PaxDb" id="547559-Nmag_2701"/>
<keyword evidence="5" id="KW-1185">Reference proteome</keyword>
<proteinExistence type="predicted"/>
<name>D3SZ65_NATMM</name>
<dbReference type="RefSeq" id="WP_004215047.1">
    <property type="nucleotide sequence ID" value="NC_013922.1"/>
</dbReference>
<protein>
    <recommendedName>
        <fullName evidence="2">DUF7511 domain-containing protein</fullName>
    </recommendedName>
</protein>
<dbReference type="KEGG" id="nmg:Nmag_2701"/>
<sequence>MTYDADNWSSDTEFGDAQPAETDGESETSPRTPDRADQPDQPDQPDQTAHDHEPLTERDGPTPSVELDHVTIDNGPEADECALFPADAPEEELMTNWISAIEGSFVDLDSMR</sequence>
<dbReference type="EMBL" id="CP001932">
    <property type="protein sequence ID" value="ADD06257.1"/>
    <property type="molecule type" value="Genomic_DNA"/>
</dbReference>
<reference evidence="3 5" key="2">
    <citation type="journal article" date="2012" name="BMC Genomics">
        <title>A comparative genomics perspective on the genetic content of the alkaliphilic haloarchaeon Natrialba magadii ATCC 43099T.</title>
        <authorList>
            <person name="Siddaramappa S."/>
            <person name="Challacombe J.F."/>
            <person name="Decastro R.E."/>
            <person name="Pfeiffer F."/>
            <person name="Sastre D.E."/>
            <person name="Gimenez M.I."/>
            <person name="Paggi R.A."/>
            <person name="Detter J.C."/>
            <person name="Davenport K.W."/>
            <person name="Goodwin L.A."/>
            <person name="Kyrpides N."/>
            <person name="Tapia R."/>
            <person name="Pitluck S."/>
            <person name="Lucas S."/>
            <person name="Woyke T."/>
            <person name="Maupin-Furlow J.A."/>
        </authorList>
    </citation>
    <scope>NUCLEOTIDE SEQUENCE [LARGE SCALE GENOMIC DNA]</scope>
    <source>
        <strain evidence="3">ATCC 43099</strain>
        <strain evidence="5">ATCC 43099 / DSM 3394 / CCM 3739 / CIP 104546 / IAM 13178 / JCM 8861 / NBRC 102185 / NCIMB 2190 / MS3</strain>
    </source>
</reference>
<reference evidence="5" key="1">
    <citation type="submission" date="2010-02" db="EMBL/GenBank/DDBJ databases">
        <title>Complete sequence of chromosome of Natrialba magadii ATCC 43099.</title>
        <authorList>
            <consortium name="US DOE Joint Genome Institute"/>
            <person name="Lucas S."/>
            <person name="Copeland A."/>
            <person name="Lapidus A."/>
            <person name="Cheng J.-F."/>
            <person name="Bruce D."/>
            <person name="Goodwin L."/>
            <person name="Pitluck S."/>
            <person name="Davenport K."/>
            <person name="Saunders E."/>
            <person name="Detter J.C."/>
            <person name="Han C."/>
            <person name="Tapia R."/>
            <person name="Land M."/>
            <person name="Hauser L."/>
            <person name="Kyrpides N."/>
            <person name="Mikhailova N."/>
            <person name="De Castro R.E."/>
            <person name="Maupin-Furlow J.A."/>
            <person name="Woyke T."/>
        </authorList>
    </citation>
    <scope>NUCLEOTIDE SEQUENCE [LARGE SCALE GENOMIC DNA]</scope>
    <source>
        <strain evidence="5">ATCC 43099 / DSM 3394 / CCM 3739 / CIP 104546 / IAM 13178 / JCM 8861 / NBRC 102185 / NCIMB 2190 / MS3</strain>
    </source>
</reference>
<evidence type="ECO:0000313" key="3">
    <source>
        <dbReference type="EMBL" id="ADD06257.1"/>
    </source>
</evidence>